<reference evidence="10" key="1">
    <citation type="submission" date="2017-02" db="EMBL/GenBank/DDBJ databases">
        <authorList>
            <person name="Varghese N."/>
            <person name="Submissions S."/>
        </authorList>
    </citation>
    <scope>NUCLEOTIDE SEQUENCE [LARGE SCALE GENOMIC DNA]</scope>
    <source>
        <strain evidence="10">ATCC 49788</strain>
    </source>
</reference>
<keyword evidence="6" id="KW-0472">Membrane</keyword>
<accession>A0A1T4WF39</accession>
<evidence type="ECO:0000256" key="2">
    <source>
        <dbReference type="ARBA" id="ARBA00012438"/>
    </source>
</evidence>
<dbReference type="InterPro" id="IPR036890">
    <property type="entry name" value="HATPase_C_sf"/>
</dbReference>
<dbReference type="InterPro" id="IPR011623">
    <property type="entry name" value="7TMR_DISM_rcpt_extracell_dom1"/>
</dbReference>
<dbReference type="SUPFAM" id="SSF55874">
    <property type="entry name" value="ATPase domain of HSP90 chaperone/DNA topoisomerase II/histidine kinase"/>
    <property type="match status" value="1"/>
</dbReference>
<evidence type="ECO:0000259" key="8">
    <source>
        <dbReference type="PROSITE" id="PS50110"/>
    </source>
</evidence>
<dbReference type="InterPro" id="IPR001789">
    <property type="entry name" value="Sig_transdc_resp-reg_receiver"/>
</dbReference>
<feature type="transmembrane region" description="Helical" evidence="6">
    <location>
        <begin position="227"/>
        <end position="249"/>
    </location>
</feature>
<evidence type="ECO:0000313" key="9">
    <source>
        <dbReference type="EMBL" id="SKA75924.1"/>
    </source>
</evidence>
<feature type="modified residue" description="4-aspartylphosphate" evidence="5">
    <location>
        <position position="684"/>
    </location>
</feature>
<dbReference type="FunFam" id="3.30.565.10:FF:000010">
    <property type="entry name" value="Sensor histidine kinase RcsC"/>
    <property type="match status" value="1"/>
</dbReference>
<evidence type="ECO:0000256" key="5">
    <source>
        <dbReference type="PROSITE-ProRule" id="PRU00169"/>
    </source>
</evidence>
<dbReference type="InterPro" id="IPR004358">
    <property type="entry name" value="Sig_transdc_His_kin-like_C"/>
</dbReference>
<dbReference type="EC" id="2.7.13.3" evidence="2"/>
<dbReference type="Pfam" id="PF07695">
    <property type="entry name" value="7TMR-DISM_7TM"/>
    <property type="match status" value="1"/>
</dbReference>
<dbReference type="Gene3D" id="2.60.40.2380">
    <property type="match status" value="1"/>
</dbReference>
<dbReference type="PANTHER" id="PTHR45339">
    <property type="entry name" value="HYBRID SIGNAL TRANSDUCTION HISTIDINE KINASE J"/>
    <property type="match status" value="1"/>
</dbReference>
<dbReference type="STRING" id="92487.SAMN02745130_01600"/>
<keyword evidence="4" id="KW-0902">Two-component regulatory system</keyword>
<evidence type="ECO:0000256" key="4">
    <source>
        <dbReference type="ARBA" id="ARBA00023012"/>
    </source>
</evidence>
<keyword evidence="9" id="KW-0418">Kinase</keyword>
<dbReference type="Proteomes" id="UP000190460">
    <property type="component" value="Unassembled WGS sequence"/>
</dbReference>
<comment type="catalytic activity">
    <reaction evidence="1">
        <text>ATP + protein L-histidine = ADP + protein N-phospho-L-histidine.</text>
        <dbReference type="EC" id="2.7.13.3"/>
    </reaction>
</comment>
<dbReference type="Gene3D" id="3.40.50.2300">
    <property type="match status" value="1"/>
</dbReference>
<dbReference type="EMBL" id="FUYB01000005">
    <property type="protein sequence ID" value="SKA75924.1"/>
    <property type="molecule type" value="Genomic_DNA"/>
</dbReference>
<dbReference type="PROSITE" id="PS50109">
    <property type="entry name" value="HIS_KIN"/>
    <property type="match status" value="1"/>
</dbReference>
<dbReference type="Pfam" id="PF07696">
    <property type="entry name" value="7TMR-DISMED2"/>
    <property type="match status" value="1"/>
</dbReference>
<dbReference type="Pfam" id="PF02518">
    <property type="entry name" value="HATPase_c"/>
    <property type="match status" value="1"/>
</dbReference>
<dbReference type="CDD" id="cd16922">
    <property type="entry name" value="HATPase_EvgS-ArcB-TorS-like"/>
    <property type="match status" value="1"/>
</dbReference>
<dbReference type="Pfam" id="PF00512">
    <property type="entry name" value="HisKA"/>
    <property type="match status" value="1"/>
</dbReference>
<evidence type="ECO:0000256" key="3">
    <source>
        <dbReference type="ARBA" id="ARBA00022553"/>
    </source>
</evidence>
<feature type="transmembrane region" description="Helical" evidence="6">
    <location>
        <begin position="342"/>
        <end position="361"/>
    </location>
</feature>
<evidence type="ECO:0000259" key="7">
    <source>
        <dbReference type="PROSITE" id="PS50109"/>
    </source>
</evidence>
<dbReference type="InterPro" id="IPR005467">
    <property type="entry name" value="His_kinase_dom"/>
</dbReference>
<keyword evidence="6" id="KW-1133">Transmembrane helix</keyword>
<dbReference type="InterPro" id="IPR011006">
    <property type="entry name" value="CheY-like_superfamily"/>
</dbReference>
<feature type="transmembrane region" description="Helical" evidence="6">
    <location>
        <begin position="287"/>
        <end position="306"/>
    </location>
</feature>
<dbReference type="SUPFAM" id="SSF47384">
    <property type="entry name" value="Homodimeric domain of signal transducing histidine kinase"/>
    <property type="match status" value="1"/>
</dbReference>
<keyword evidence="9" id="KW-0808">Transferase</keyword>
<dbReference type="Gene3D" id="3.30.565.10">
    <property type="entry name" value="Histidine kinase-like ATPase, C-terminal domain"/>
    <property type="match status" value="1"/>
</dbReference>
<sequence>MLACLLLAMPALAKPTVILTDQQAAIRVDTGLDFLHDPDGSLTINELTSTAFSQQFSNTGTAGFYVGLTDDTYWLKQRFDYQSNVLAWYLQVLGMDEAWVEVYLQPEGATPIRLDPEPYFLYHTYPLAVAAPGLYTLYVRVQDRNDGLGLGFRFTQAEQRVNIHHIIFYTLISGGLLALGLYNLFLFASLRHASYGWLGLGILAINLENSRYTGLLHQYLPVWPEYAQFYAAFSFLALLGYIEFFRDLLGTRHYFPLLDQAFRVLFWLLVGVLINLAWLPFAALCYTILAALVFTLTAFTMIRLFFTPIKLNKKLSWGFVVFILGSLPALLNGLYIQLGFVFGLPLLLLTIFLFALLLSLAQTDHVRLLREEAASAKAANQAKGDFLTTMSHELRTPMNAVVGAGSLLRDTGLTVQQRSYVDKLEIASRHMLALIGNILDVSRIEQQALSFEEIPFDLTVIAAELEALFAGQAKDKGLAFSLKAPAASLWLQGDPTRLKQVLMNLLSNAIKFTEQGRVDCSLLVEEEREDLRVVNFAVTDSGIGITPEQQAHLFQPFSQADSTTSRRYGGSGLGLAISAQLVKQMGGSLHLESALGQGSRLWFRLEFPIAKTLATTLATVPSVVASQRLNLTAAAILLVDDDVLNQFFTQAVLEKLGMQVTIAGSGAAAIQQVQQQNFALVLMDVSMPEMDGYETTRRIRVMPNLADLPIIALTAHAIAGERERCLAAGMSDFLCKPYQIADLQMTLQRWLR</sequence>
<dbReference type="InterPro" id="IPR003661">
    <property type="entry name" value="HisK_dim/P_dom"/>
</dbReference>
<gene>
    <name evidence="9" type="ORF">SAMN02745130_01600</name>
</gene>
<dbReference type="SUPFAM" id="SSF52172">
    <property type="entry name" value="CheY-like"/>
    <property type="match status" value="1"/>
</dbReference>
<evidence type="ECO:0000256" key="6">
    <source>
        <dbReference type="SAM" id="Phobius"/>
    </source>
</evidence>
<keyword evidence="3 5" id="KW-0597">Phosphoprotein</keyword>
<feature type="domain" description="Histidine kinase" evidence="7">
    <location>
        <begin position="389"/>
        <end position="609"/>
    </location>
</feature>
<dbReference type="Pfam" id="PF00072">
    <property type="entry name" value="Response_reg"/>
    <property type="match status" value="1"/>
</dbReference>
<keyword evidence="6" id="KW-0812">Transmembrane</keyword>
<dbReference type="SMART" id="SM00387">
    <property type="entry name" value="HATPase_c"/>
    <property type="match status" value="1"/>
</dbReference>
<dbReference type="Gene3D" id="1.10.287.130">
    <property type="match status" value="1"/>
</dbReference>
<evidence type="ECO:0000313" key="10">
    <source>
        <dbReference type="Proteomes" id="UP000190460"/>
    </source>
</evidence>
<dbReference type="InterPro" id="IPR011622">
    <property type="entry name" value="7TMR_DISM_rcpt_extracell_dom2"/>
</dbReference>
<dbReference type="GO" id="GO:0000155">
    <property type="term" value="F:phosphorelay sensor kinase activity"/>
    <property type="evidence" value="ECO:0007669"/>
    <property type="project" value="InterPro"/>
</dbReference>
<feature type="transmembrane region" description="Helical" evidence="6">
    <location>
        <begin position="315"/>
        <end position="336"/>
    </location>
</feature>
<name>A0A1T4WF39_9GAMM</name>
<dbReference type="PRINTS" id="PR00344">
    <property type="entry name" value="BCTRLSENSOR"/>
</dbReference>
<feature type="transmembrane region" description="Helical" evidence="6">
    <location>
        <begin position="192"/>
        <end position="207"/>
    </location>
</feature>
<protein>
    <recommendedName>
        <fullName evidence="2">histidine kinase</fullName>
        <ecNumber evidence="2">2.7.13.3</ecNumber>
    </recommendedName>
</protein>
<dbReference type="CDD" id="cd00082">
    <property type="entry name" value="HisKA"/>
    <property type="match status" value="1"/>
</dbReference>
<dbReference type="PANTHER" id="PTHR45339:SF1">
    <property type="entry name" value="HYBRID SIGNAL TRANSDUCTION HISTIDINE KINASE J"/>
    <property type="match status" value="1"/>
</dbReference>
<feature type="transmembrane region" description="Helical" evidence="6">
    <location>
        <begin position="261"/>
        <end position="281"/>
    </location>
</feature>
<dbReference type="PROSITE" id="PS50110">
    <property type="entry name" value="RESPONSE_REGULATORY"/>
    <property type="match status" value="1"/>
</dbReference>
<dbReference type="AlphaFoldDB" id="A0A1T4WF39"/>
<proteinExistence type="predicted"/>
<keyword evidence="10" id="KW-1185">Reference proteome</keyword>
<feature type="transmembrane region" description="Helical" evidence="6">
    <location>
        <begin position="166"/>
        <end position="185"/>
    </location>
</feature>
<dbReference type="InterPro" id="IPR003594">
    <property type="entry name" value="HATPase_dom"/>
</dbReference>
<dbReference type="CDD" id="cd17546">
    <property type="entry name" value="REC_hyHK_CKI1_RcsC-like"/>
    <property type="match status" value="1"/>
</dbReference>
<organism evidence="9 10">
    <name type="scientific">Thiothrix eikelboomii</name>
    <dbReference type="NCBI Taxonomy" id="92487"/>
    <lineage>
        <taxon>Bacteria</taxon>
        <taxon>Pseudomonadati</taxon>
        <taxon>Pseudomonadota</taxon>
        <taxon>Gammaproteobacteria</taxon>
        <taxon>Thiotrichales</taxon>
        <taxon>Thiotrichaceae</taxon>
        <taxon>Thiothrix</taxon>
    </lineage>
</organism>
<dbReference type="SMART" id="SM00448">
    <property type="entry name" value="REC"/>
    <property type="match status" value="1"/>
</dbReference>
<feature type="domain" description="Response regulatory" evidence="8">
    <location>
        <begin position="635"/>
        <end position="751"/>
    </location>
</feature>
<evidence type="ECO:0000256" key="1">
    <source>
        <dbReference type="ARBA" id="ARBA00000085"/>
    </source>
</evidence>
<dbReference type="SMART" id="SM00388">
    <property type="entry name" value="HisKA"/>
    <property type="match status" value="1"/>
</dbReference>
<dbReference type="InterPro" id="IPR036097">
    <property type="entry name" value="HisK_dim/P_sf"/>
</dbReference>